<gene>
    <name evidence="1" type="ORF">DWE98_26625</name>
</gene>
<sequence length="62" mass="6871">MRAPLRNKGGICDGKLIDYMASTYTPNPGFRGQDRFTIKYDSITDDGGGRETRSTDIVVDVK</sequence>
<dbReference type="AlphaFoldDB" id="A0A370KYJ5"/>
<proteinExistence type="predicted"/>
<protein>
    <submittedName>
        <fullName evidence="1">Uncharacterized protein</fullName>
    </submittedName>
</protein>
<dbReference type="Proteomes" id="UP000255207">
    <property type="component" value="Unassembled WGS sequence"/>
</dbReference>
<comment type="caution">
    <text evidence="1">The sequence shown here is derived from an EMBL/GenBank/DDBJ whole genome shotgun (WGS) entry which is preliminary data.</text>
</comment>
<reference evidence="2" key="1">
    <citation type="submission" date="2018-07" db="EMBL/GenBank/DDBJ databases">
        <authorList>
            <person name="Safronova V.I."/>
            <person name="Chirak E.R."/>
            <person name="Sazanova A.L."/>
        </authorList>
    </citation>
    <scope>NUCLEOTIDE SEQUENCE [LARGE SCALE GENOMIC DNA]</scope>
    <source>
        <strain evidence="2">RCAM04685</strain>
    </source>
</reference>
<organism evidence="1 2">
    <name type="scientific">Bosea caraganae</name>
    <dbReference type="NCBI Taxonomy" id="2763117"/>
    <lineage>
        <taxon>Bacteria</taxon>
        <taxon>Pseudomonadati</taxon>
        <taxon>Pseudomonadota</taxon>
        <taxon>Alphaproteobacteria</taxon>
        <taxon>Hyphomicrobiales</taxon>
        <taxon>Boseaceae</taxon>
        <taxon>Bosea</taxon>
    </lineage>
</organism>
<accession>A0A370KYJ5</accession>
<evidence type="ECO:0000313" key="2">
    <source>
        <dbReference type="Proteomes" id="UP000255207"/>
    </source>
</evidence>
<name>A0A370KYJ5_9HYPH</name>
<evidence type="ECO:0000313" key="1">
    <source>
        <dbReference type="EMBL" id="RDJ20055.1"/>
    </source>
</evidence>
<dbReference type="EMBL" id="QQTP01000023">
    <property type="protein sequence ID" value="RDJ20055.1"/>
    <property type="molecule type" value="Genomic_DNA"/>
</dbReference>
<keyword evidence="2" id="KW-1185">Reference proteome</keyword>